<feature type="coiled-coil region" evidence="1">
    <location>
        <begin position="611"/>
        <end position="638"/>
    </location>
</feature>
<dbReference type="SMART" id="SM00386">
    <property type="entry name" value="HAT"/>
    <property type="match status" value="4"/>
</dbReference>
<reference evidence="3" key="1">
    <citation type="submission" date="2025-08" db="UniProtKB">
        <authorList>
            <consortium name="RefSeq"/>
        </authorList>
    </citation>
    <scope>IDENTIFICATION</scope>
</reference>
<evidence type="ECO:0000313" key="2">
    <source>
        <dbReference type="Proteomes" id="UP001652625"/>
    </source>
</evidence>
<organism evidence="2 3">
    <name type="scientific">Hydra vulgaris</name>
    <name type="common">Hydra</name>
    <name type="synonym">Hydra attenuata</name>
    <dbReference type="NCBI Taxonomy" id="6087"/>
    <lineage>
        <taxon>Eukaryota</taxon>
        <taxon>Metazoa</taxon>
        <taxon>Cnidaria</taxon>
        <taxon>Hydrozoa</taxon>
        <taxon>Hydroidolina</taxon>
        <taxon>Anthoathecata</taxon>
        <taxon>Aplanulata</taxon>
        <taxon>Hydridae</taxon>
        <taxon>Hydra</taxon>
    </lineage>
</organism>
<evidence type="ECO:0000313" key="3">
    <source>
        <dbReference type="RefSeq" id="XP_065670447.1"/>
    </source>
</evidence>
<dbReference type="Gene3D" id="1.25.40.10">
    <property type="entry name" value="Tetratricopeptide repeat domain"/>
    <property type="match status" value="2"/>
</dbReference>
<sequence length="1748" mass="201757">MAESNELEEGEIQDDVEIMKVVSHMKPSFKNRRKYSSSWGQTSFQPRVIQNKNISKRTVFIGKKNENTTFRHIQPCLSVRDKASEKKGCFDDMFNHNGLESGYDLDDYELLLIRHELIQQQLKKLTTDDEPMIVLSEYEAEAEKLFEEAHVKKSLEDDISLGKDVILLSDSSQNDDNDEELELLRNILLSQAKKKNKSLQKKSSVELTNDILQNEVLPTEVTEDLERTSKLNCLIDSSEKPTEVLDHLIKSSDPNGEIKIPCLTPCLAFQSSKEKSLKKFRQRRAENKIRKEKKKIKRKRGGKRSRFLAIRALHKGELKKCLHDQKEVSKEDDYNNVPMEIDDEPSAYIDGFAPLPLIETTEVPPPLPTAPPSPLDSTFKPTVDIVPQYMTSSNVSWMPGYVENLYCDSESSATDDKSNLKDEDKEEKIDFPDKVDEDEVWALRAQALKSLACKRAAKVKKMHKVVLQEKNFKSDIDQKVNLNPNPKVISVSNVVGLTNVDFKKFMPPKHAPVVIQLSKEDFESDDDSEQNISVKTCKNSELDQLFQQARTESKKRTSSIAKSSDELLIKNVKTCIEKSVAKMKKHSSSIVKDQLAYKKLQKVINEKRSSFTTINDSVKQLQDKLQAAIQERNRTKKIHNDLHAQFKVVKERLKEKIAIRNSVDENILKAKSIISSATEDSVILNDKMKQNVESLMNTLTYFISQGDLPKQTNYAAKEYTSKFLTPTTHTSVVTSTNEKALPNTKNKMDLKKLELLLRKKLDTHHQKNVLETSIPKENKSLMLVDYINQNKSNKDPHKSTHKVFEQSISIKALPNIKSMADLKTLQEKILHCTAEPPINNIALFDNLIDLLEYNSFIAPPEVVPITSKCSASSESGLKKFRSNLSDSKYGSFELFSKYNSVLTNFKSYRLSPYFRTQSKYSLQSATFSNQINPYQVMCKYEVFGTCNDKLCTCWHFKDKCSLDQINLVKDLVSYEPSMFDADKVASNEKKQYLLSMFTKKFLSQYSGKISSEEQLLILWNQIRQFRRSKKEASFESISFNCRSWFIDQNVKSPDIHAHHHYLKSYKPVYFLKKKSTNSQNMQSECQEVRYFSESYNSSEMLETAITKDPGSVKLWLSLAKLRLQQGKPDDIENKLSNREHALSVLSNSLEENRDSEELWIEYLNLVAKNTTSEELRELCYQAVMYAGTYNVWWTCLNLECTYLGKQEICTEMITFIYDNNETIENFSHCLLETVLYAAQLLISRNKTKLAVGYLASALGRESFDNSSEKLYLEDITLKLDIEDKALLWICYISVKVFNELPKNLYLSEQSDSGRLVNKNKFVLNWKYKTFAICNEEIRNIFNDAIKSFGSDFLKPSFILHENMVAFEISVDQQRRATQILCSIVKEEPCFVEGWVLLLSIHIKHSPTDIIVKLAEEALHRCNHDAEIVYFYSSWLYKENFPKLALEKLTKCVHMYFELANDGEDLPDVLYLYQKILGLTIPYSVILPTYISKISEHLIFYCWMCYCLVLKIKNVSPTLHIFSTAVDEAFECAVHRYTSRQNTKKLWLAYIKHKLCFLNSSHESNDKFLDLLYRCLASVAASEVAVHSIHWKDYSFHNKLLDLCLPYINLDAHAQFFQKTLQLMPDNVYHALRVSQFEFDQKNYNQARFICGAVLDDFPKFLPLWRMAIQIELKCDNIQEARWLFGEAIKSLPFISLLWKEYLKFEITNAKDSDKLNDVLDTILSKCKENGIYLVDESCDENLFSFFVT</sequence>
<dbReference type="PANTHER" id="PTHR21563">
    <property type="entry name" value="ZINC FINGER C3H1 DOMAIN-CONTAINING PROTEIN"/>
    <property type="match status" value="1"/>
</dbReference>
<accession>A0ABM4D802</accession>
<dbReference type="SUPFAM" id="SSF48452">
    <property type="entry name" value="TPR-like"/>
    <property type="match status" value="2"/>
</dbReference>
<dbReference type="InterPro" id="IPR003107">
    <property type="entry name" value="HAT"/>
</dbReference>
<evidence type="ECO:0000256" key="1">
    <source>
        <dbReference type="SAM" id="Coils"/>
    </source>
</evidence>
<keyword evidence="1" id="KW-0175">Coiled coil</keyword>
<keyword evidence="2" id="KW-1185">Reference proteome</keyword>
<name>A0ABM4D802_HYDVU</name>
<protein>
    <submittedName>
        <fullName evidence="3">Zinc finger C3H1 domain-containing protein isoform X4</fullName>
    </submittedName>
</protein>
<dbReference type="Proteomes" id="UP001652625">
    <property type="component" value="Chromosome 12"/>
</dbReference>
<dbReference type="InterPro" id="IPR039278">
    <property type="entry name" value="Red1"/>
</dbReference>
<dbReference type="GeneID" id="100202703"/>
<dbReference type="RefSeq" id="XP_065670447.1">
    <property type="nucleotide sequence ID" value="XM_065814375.1"/>
</dbReference>
<proteinExistence type="predicted"/>
<gene>
    <name evidence="3" type="primary">LOC100202703</name>
</gene>
<dbReference type="InterPro" id="IPR011990">
    <property type="entry name" value="TPR-like_helical_dom_sf"/>
</dbReference>
<dbReference type="PANTHER" id="PTHR21563:SF3">
    <property type="entry name" value="ZINC FINGER C3H1 DOMAIN-CONTAINING PROTEIN"/>
    <property type="match status" value="1"/>
</dbReference>